<reference evidence="6 7" key="1">
    <citation type="submission" date="2018-01" db="EMBL/GenBank/DDBJ databases">
        <title>Complete genome sequencing of Sporolactobacillus terrae DLG3.</title>
        <authorList>
            <person name="Nam Y.-D."/>
            <person name="Kang J."/>
            <person name="Chung W.-H."/>
        </authorList>
    </citation>
    <scope>NUCLEOTIDE SEQUENCE [LARGE SCALE GENOMIC DNA]</scope>
    <source>
        <strain evidence="6 7">DLG3</strain>
    </source>
</reference>
<evidence type="ECO:0000256" key="4">
    <source>
        <dbReference type="ARBA" id="ARBA00023125"/>
    </source>
</evidence>
<evidence type="ECO:0000256" key="2">
    <source>
        <dbReference type="ARBA" id="ARBA00022840"/>
    </source>
</evidence>
<dbReference type="InterPro" id="IPR003593">
    <property type="entry name" value="AAA+_ATPase"/>
</dbReference>
<dbReference type="PANTHER" id="PTHR32071">
    <property type="entry name" value="TRANSCRIPTIONAL REGULATORY PROTEIN"/>
    <property type="match status" value="1"/>
</dbReference>
<dbReference type="RefSeq" id="WP_128191222.1">
    <property type="nucleotide sequence ID" value="NZ_CP025688.1"/>
</dbReference>
<evidence type="ECO:0000256" key="1">
    <source>
        <dbReference type="ARBA" id="ARBA00022741"/>
    </source>
</evidence>
<dbReference type="InterPro" id="IPR027417">
    <property type="entry name" value="P-loop_NTPase"/>
</dbReference>
<dbReference type="PROSITE" id="PS50045">
    <property type="entry name" value="SIGMA54_INTERACT_4"/>
    <property type="match status" value="1"/>
</dbReference>
<sequence>MKAQDRVYEALVHVGNDGVTAAQLAKKLELSRPVVSHYLNGLLKEERAAKKGTKPVYWTAIAERKMWPARQADAFQNFIGYDGSQKAVIEQCRAAVNYPPDGLPIIINGKSGVGKSFLAGLIYRYACDQGVIDADAPFIILNCADYANNPELLSSTLFGHKKGAFTGADQDKEGLLKQADGGYLFFDEIHRLSFENQEKLFVFMDKGHFRPIGENKQWHTSKVRLIFATTEQNDEVLLGTFRRRIPVKVHLRSFSARPFSERMQLIDNSYRQEAKKLGKDLFIQSDVVNQLCFQPMEGNIGMLRNLIQLSCAHAYTANRDQETLTIEQIHLPEADQGKNIPHVFHKKLPPMQVRHDGKEQNVWNDESSELTRHIDAFLQVPARERSQKEDDERSRLSLAFTKLVQAIVQLKQNNALFLDDSATVHAFFHEALRLICERYGLLVSKASKEAMYAAFLSLNDLQCSKEQLKESEKYLAQSFPKAHYVAEKFSEKTADIMGGRASGF</sequence>
<keyword evidence="2" id="KW-0067">ATP-binding</keyword>
<dbReference type="SMART" id="SM00382">
    <property type="entry name" value="AAA"/>
    <property type="match status" value="1"/>
</dbReference>
<name>A0ABX5Q539_9BACL</name>
<dbReference type="SMART" id="SM00550">
    <property type="entry name" value="Zalpha"/>
    <property type="match status" value="1"/>
</dbReference>
<dbReference type="Pfam" id="PF00158">
    <property type="entry name" value="Sigma54_activat"/>
    <property type="match status" value="1"/>
</dbReference>
<keyword evidence="7" id="KW-1185">Reference proteome</keyword>
<dbReference type="InterPro" id="IPR042371">
    <property type="entry name" value="Z_dom"/>
</dbReference>
<gene>
    <name evidence="6" type="ORF">C0674_03525</name>
</gene>
<dbReference type="Gene3D" id="1.10.10.10">
    <property type="entry name" value="Winged helix-like DNA-binding domain superfamily/Winged helix DNA-binding domain"/>
    <property type="match status" value="1"/>
</dbReference>
<dbReference type="Proteomes" id="UP000285882">
    <property type="component" value="Chromosome"/>
</dbReference>
<dbReference type="InterPro" id="IPR036388">
    <property type="entry name" value="WH-like_DNA-bd_sf"/>
</dbReference>
<dbReference type="PANTHER" id="PTHR32071:SF38">
    <property type="entry name" value="PSP OPERON TRANSCRIPTIONAL ACTIVATOR"/>
    <property type="match status" value="1"/>
</dbReference>
<dbReference type="InterPro" id="IPR002078">
    <property type="entry name" value="Sigma_54_int"/>
</dbReference>
<evidence type="ECO:0000256" key="3">
    <source>
        <dbReference type="ARBA" id="ARBA00022884"/>
    </source>
</evidence>
<evidence type="ECO:0000259" key="5">
    <source>
        <dbReference type="PROSITE" id="PS50045"/>
    </source>
</evidence>
<dbReference type="SUPFAM" id="SSF46785">
    <property type="entry name" value="Winged helix' DNA-binding domain"/>
    <property type="match status" value="1"/>
</dbReference>
<keyword evidence="1" id="KW-0547">Nucleotide-binding</keyword>
<proteinExistence type="predicted"/>
<feature type="domain" description="Sigma-54 factor interaction" evidence="5">
    <location>
        <begin position="78"/>
        <end position="312"/>
    </location>
</feature>
<dbReference type="Gene3D" id="3.40.50.300">
    <property type="entry name" value="P-loop containing nucleotide triphosphate hydrolases"/>
    <property type="match status" value="1"/>
</dbReference>
<evidence type="ECO:0000313" key="7">
    <source>
        <dbReference type="Proteomes" id="UP000285882"/>
    </source>
</evidence>
<dbReference type="InterPro" id="IPR036390">
    <property type="entry name" value="WH_DNA-bd_sf"/>
</dbReference>
<dbReference type="SUPFAM" id="SSF52540">
    <property type="entry name" value="P-loop containing nucleoside triphosphate hydrolases"/>
    <property type="match status" value="1"/>
</dbReference>
<keyword evidence="3" id="KW-0694">RNA-binding</keyword>
<protein>
    <recommendedName>
        <fullName evidence="5">Sigma-54 factor interaction domain-containing protein</fullName>
    </recommendedName>
</protein>
<dbReference type="CDD" id="cd00009">
    <property type="entry name" value="AAA"/>
    <property type="match status" value="1"/>
</dbReference>
<organism evidence="6 7">
    <name type="scientific">Sporolactobacillus terrae</name>
    <dbReference type="NCBI Taxonomy" id="269673"/>
    <lineage>
        <taxon>Bacteria</taxon>
        <taxon>Bacillati</taxon>
        <taxon>Bacillota</taxon>
        <taxon>Bacilli</taxon>
        <taxon>Bacillales</taxon>
        <taxon>Sporolactobacillaceae</taxon>
        <taxon>Sporolactobacillus</taxon>
    </lineage>
</organism>
<evidence type="ECO:0000313" key="6">
    <source>
        <dbReference type="EMBL" id="QAA21762.1"/>
    </source>
</evidence>
<dbReference type="EMBL" id="CP025688">
    <property type="protein sequence ID" value="QAA21762.1"/>
    <property type="molecule type" value="Genomic_DNA"/>
</dbReference>
<keyword evidence="4" id="KW-0238">DNA-binding</keyword>
<accession>A0ABX5Q539</accession>